<accession>A0A377HTL6</accession>
<protein>
    <submittedName>
        <fullName evidence="1">Putative transposase</fullName>
    </submittedName>
</protein>
<gene>
    <name evidence="1" type="ORF">NCTC1659_01027</name>
</gene>
<evidence type="ECO:0000313" key="2">
    <source>
        <dbReference type="Proteomes" id="UP000254329"/>
    </source>
</evidence>
<dbReference type="AlphaFoldDB" id="A0A377HTL6"/>
<dbReference type="EMBL" id="UGHF01000001">
    <property type="protein sequence ID" value="STO59762.1"/>
    <property type="molecule type" value="Genomic_DNA"/>
</dbReference>
<evidence type="ECO:0000313" key="1">
    <source>
        <dbReference type="EMBL" id="STO59762.1"/>
    </source>
</evidence>
<keyword evidence="2" id="KW-1185">Reference proteome</keyword>
<dbReference type="Proteomes" id="UP000254329">
    <property type="component" value="Unassembled WGS sequence"/>
</dbReference>
<name>A0A377HTL6_9PAST</name>
<proteinExistence type="predicted"/>
<organism evidence="1 2">
    <name type="scientific">Canicola haemoglobinophilus</name>
    <dbReference type="NCBI Taxonomy" id="733"/>
    <lineage>
        <taxon>Bacteria</taxon>
        <taxon>Pseudomonadati</taxon>
        <taxon>Pseudomonadota</taxon>
        <taxon>Gammaproteobacteria</taxon>
        <taxon>Pasteurellales</taxon>
        <taxon>Pasteurellaceae</taxon>
        <taxon>Canicola</taxon>
    </lineage>
</organism>
<reference evidence="1 2" key="1">
    <citation type="submission" date="2018-06" db="EMBL/GenBank/DDBJ databases">
        <authorList>
            <consortium name="Pathogen Informatics"/>
            <person name="Doyle S."/>
        </authorList>
    </citation>
    <scope>NUCLEOTIDE SEQUENCE [LARGE SCALE GENOMIC DNA]</scope>
    <source>
        <strain evidence="1 2">NCTC1659</strain>
    </source>
</reference>
<sequence>MNTPTQMCHFHLVVMVMRKLRKKHKFLAGKELKTLVKMLKESSKNDFYRRLHYWYLKHQDYLNERSEKCNESGYFPYKHKGLRGAYASLKYSELNIEKTTNRLEGLFSELKRKLINHNGLTKKHKIMFIKDFLNKKSC</sequence>